<protein>
    <recommendedName>
        <fullName evidence="6">RBR-type E3 ubiquitin transferase</fullName>
        <ecNumber evidence="6">2.3.2.31</ecNumber>
    </recommendedName>
</protein>
<dbReference type="Gene3D" id="1.20.120.1750">
    <property type="match status" value="1"/>
</dbReference>
<dbReference type="InterPro" id="IPR012337">
    <property type="entry name" value="RNaseH-like_sf"/>
</dbReference>
<dbReference type="EMBL" id="JAAMPC010000014">
    <property type="protein sequence ID" value="KAG2261018.1"/>
    <property type="molecule type" value="Genomic_DNA"/>
</dbReference>
<proteinExistence type="inferred from homology"/>
<keyword evidence="11" id="KW-0833">Ubl conjugation pathway</keyword>
<keyword evidence="10 13" id="KW-0863">Zinc-finger</keyword>
<keyword evidence="17" id="KW-1185">Reference proteome</keyword>
<dbReference type="PANTHER" id="PTHR11685">
    <property type="entry name" value="RBR FAMILY RING FINGER AND IBR DOMAIN-CONTAINING"/>
    <property type="match status" value="1"/>
</dbReference>
<dbReference type="InterPro" id="IPR017907">
    <property type="entry name" value="Znf_RING_CS"/>
</dbReference>
<comment type="similarity">
    <text evidence="5">Belongs to the RBR family. Ariadne subfamily.</text>
</comment>
<dbReference type="InterPro" id="IPR013083">
    <property type="entry name" value="Znf_RING/FYVE/PHD"/>
</dbReference>
<dbReference type="PROSITE" id="PS50089">
    <property type="entry name" value="ZF_RING_2"/>
    <property type="match status" value="1"/>
</dbReference>
<dbReference type="InterPro" id="IPR001841">
    <property type="entry name" value="Znf_RING"/>
</dbReference>
<organism evidence="16 17">
    <name type="scientific">Brassica carinata</name>
    <name type="common">Ethiopian mustard</name>
    <name type="synonym">Abyssinian cabbage</name>
    <dbReference type="NCBI Taxonomy" id="52824"/>
    <lineage>
        <taxon>Eukaryota</taxon>
        <taxon>Viridiplantae</taxon>
        <taxon>Streptophyta</taxon>
        <taxon>Embryophyta</taxon>
        <taxon>Tracheophyta</taxon>
        <taxon>Spermatophyta</taxon>
        <taxon>Magnoliopsida</taxon>
        <taxon>eudicotyledons</taxon>
        <taxon>Gunneridae</taxon>
        <taxon>Pentapetalae</taxon>
        <taxon>rosids</taxon>
        <taxon>malvids</taxon>
        <taxon>Brassicales</taxon>
        <taxon>Brassicaceae</taxon>
        <taxon>Brassiceae</taxon>
        <taxon>Brassica</taxon>
    </lineage>
</organism>
<evidence type="ECO:0000313" key="17">
    <source>
        <dbReference type="Proteomes" id="UP000886595"/>
    </source>
</evidence>
<evidence type="ECO:0000256" key="7">
    <source>
        <dbReference type="ARBA" id="ARBA00022679"/>
    </source>
</evidence>
<accession>A0A8X7Q316</accession>
<dbReference type="SUPFAM" id="SSF53098">
    <property type="entry name" value="Ribonuclease H-like"/>
    <property type="match status" value="1"/>
</dbReference>
<dbReference type="PROSITE" id="PS00518">
    <property type="entry name" value="ZF_RING_1"/>
    <property type="match status" value="1"/>
</dbReference>
<evidence type="ECO:0000256" key="5">
    <source>
        <dbReference type="ARBA" id="ARBA00005884"/>
    </source>
</evidence>
<evidence type="ECO:0000256" key="3">
    <source>
        <dbReference type="ARBA" id="ARBA00003976"/>
    </source>
</evidence>
<dbReference type="CDD" id="cd22584">
    <property type="entry name" value="Rcat_RBR_unk"/>
    <property type="match status" value="1"/>
</dbReference>
<dbReference type="GO" id="GO:0008270">
    <property type="term" value="F:zinc ion binding"/>
    <property type="evidence" value="ECO:0007669"/>
    <property type="project" value="UniProtKB-KW"/>
</dbReference>
<comment type="function">
    <text evidence="3">Might act as an E3 ubiquitin-protein ligase, or as part of E3 complex, which accepts ubiquitin from specific E2 ubiquitin-conjugating enzymes and then transfers it to substrates.</text>
</comment>
<gene>
    <name evidence="16" type="ORF">Bca52824_068097</name>
</gene>
<dbReference type="InterPro" id="IPR018957">
    <property type="entry name" value="Znf_C3HC4_RING-type"/>
</dbReference>
<evidence type="ECO:0000256" key="10">
    <source>
        <dbReference type="ARBA" id="ARBA00022771"/>
    </source>
</evidence>
<dbReference type="Pfam" id="PF01485">
    <property type="entry name" value="IBR"/>
    <property type="match status" value="2"/>
</dbReference>
<evidence type="ECO:0000256" key="12">
    <source>
        <dbReference type="ARBA" id="ARBA00022833"/>
    </source>
</evidence>
<dbReference type="Pfam" id="PF13456">
    <property type="entry name" value="RVT_3"/>
    <property type="match status" value="1"/>
</dbReference>
<dbReference type="OrthoDB" id="10009520at2759"/>
<dbReference type="InterPro" id="IPR036397">
    <property type="entry name" value="RNaseH_sf"/>
</dbReference>
<feature type="domain" description="RING-type" evidence="14">
    <location>
        <begin position="233"/>
        <end position="277"/>
    </location>
</feature>
<comment type="cofactor">
    <cofactor evidence="2">
        <name>Zn(2+)</name>
        <dbReference type="ChEBI" id="CHEBI:29105"/>
    </cofactor>
</comment>
<dbReference type="AlphaFoldDB" id="A0A8X7Q316"/>
<dbReference type="InterPro" id="IPR002867">
    <property type="entry name" value="IBR_dom"/>
</dbReference>
<comment type="catalytic activity">
    <reaction evidence="1">
        <text>[E2 ubiquitin-conjugating enzyme]-S-ubiquitinyl-L-cysteine + [acceptor protein]-L-lysine = [E2 ubiquitin-conjugating enzyme]-L-cysteine + [acceptor protein]-N(6)-ubiquitinyl-L-lysine.</text>
        <dbReference type="EC" id="2.3.2.31"/>
    </reaction>
</comment>
<sequence length="559" mass="63737">MQKQSKTSLFFPLGRKKTETLKMPNMENQEVSCDGDDELPLNHIVDEEDFRSCCGDEQVWLKESDGTAKVSEEEEKRDELDDDFSVKMFFKGVSITERGDSSSDYSGIGVVLERSGDFELIQVQKKLDFYAEESVANYLALIDGLTVALQNNLRSVVAVTDSELLYNQITSEEQLEIPILVALRERVLEKTSKLDGFVIKLAPLCDLDQTLRLAQVAVGICSLDVVDKIAENCSICCEDRLSEMMLTLKCTHKFCSHCMKTYVEGKVQSSEVPIRCPQLQCKHYLSAEECKLFLPVSSFRSFEEANMRSTKSGKIYCPYSNCSFLLDPRECLSPGRSSASASSSSCSQAENSSCVKCPLCERFVCVDCGVPWHDSMSCEEFQILPVDERYPDDITLHRLARYKRWRRCQQCRVMIELAQGCNHMTCRCGHEFCYCCGAEYREGQQSCTCAFWDDDEEDQENTIQGLEKWPWDTFNSMPSVMDAYSEQERSQLALIQRFLAGGGFSLSDHHTFYQSPPQPQCRESSYVEAAMKDLHQLPWLERFVSVISDDYYEEYINSQ</sequence>
<dbReference type="EC" id="2.3.2.31" evidence="6"/>
<keyword evidence="9" id="KW-0677">Repeat</keyword>
<dbReference type="FunFam" id="3.30.420.10:FF:000076">
    <property type="entry name" value="RBR-type E3 ubiquitin transferase"/>
    <property type="match status" value="1"/>
</dbReference>
<comment type="caution">
    <text evidence="16">The sequence shown here is derived from an EMBL/GenBank/DDBJ whole genome shotgun (WGS) entry which is preliminary data.</text>
</comment>
<dbReference type="Proteomes" id="UP000886595">
    <property type="component" value="Unassembled WGS sequence"/>
</dbReference>
<dbReference type="GO" id="GO:0004523">
    <property type="term" value="F:RNA-DNA hybrid ribonuclease activity"/>
    <property type="evidence" value="ECO:0007669"/>
    <property type="project" value="InterPro"/>
</dbReference>
<dbReference type="GO" id="GO:0016567">
    <property type="term" value="P:protein ubiquitination"/>
    <property type="evidence" value="ECO:0007669"/>
    <property type="project" value="InterPro"/>
</dbReference>
<dbReference type="Gene3D" id="3.30.40.10">
    <property type="entry name" value="Zinc/RING finger domain, C3HC4 (zinc finger)"/>
    <property type="match status" value="1"/>
</dbReference>
<evidence type="ECO:0000256" key="8">
    <source>
        <dbReference type="ARBA" id="ARBA00022723"/>
    </source>
</evidence>
<dbReference type="FunFam" id="3.30.40.10:FF:000230">
    <property type="entry name" value="RBR-type E3 ubiquitin transferase"/>
    <property type="match status" value="1"/>
</dbReference>
<dbReference type="CDD" id="cd22582">
    <property type="entry name" value="BRcat_RBR_unk"/>
    <property type="match status" value="1"/>
</dbReference>
<dbReference type="GO" id="GO:0061630">
    <property type="term" value="F:ubiquitin protein ligase activity"/>
    <property type="evidence" value="ECO:0007669"/>
    <property type="project" value="UniProtKB-EC"/>
</dbReference>
<dbReference type="FunFam" id="1.20.120.1750:FF:000021">
    <property type="entry name" value="RBR-type E3 ubiquitin transferase"/>
    <property type="match status" value="1"/>
</dbReference>
<evidence type="ECO:0000256" key="1">
    <source>
        <dbReference type="ARBA" id="ARBA00001798"/>
    </source>
</evidence>
<keyword evidence="7" id="KW-0808">Transferase</keyword>
<keyword evidence="8" id="KW-0479">Metal-binding</keyword>
<evidence type="ECO:0000256" key="6">
    <source>
        <dbReference type="ARBA" id="ARBA00012251"/>
    </source>
</evidence>
<evidence type="ECO:0000256" key="11">
    <source>
        <dbReference type="ARBA" id="ARBA00022786"/>
    </source>
</evidence>
<dbReference type="PROSITE" id="PS51873">
    <property type="entry name" value="TRIAD"/>
    <property type="match status" value="1"/>
</dbReference>
<dbReference type="InterPro" id="IPR002156">
    <property type="entry name" value="RNaseH_domain"/>
</dbReference>
<dbReference type="SMART" id="SM00647">
    <property type="entry name" value="IBR"/>
    <property type="match status" value="2"/>
</dbReference>
<evidence type="ECO:0000259" key="15">
    <source>
        <dbReference type="PROSITE" id="PS51873"/>
    </source>
</evidence>
<keyword evidence="12" id="KW-0862">Zinc</keyword>
<evidence type="ECO:0000256" key="2">
    <source>
        <dbReference type="ARBA" id="ARBA00001947"/>
    </source>
</evidence>
<dbReference type="Pfam" id="PF00097">
    <property type="entry name" value="zf-C3HC4"/>
    <property type="match status" value="1"/>
</dbReference>
<dbReference type="Gene3D" id="3.30.420.10">
    <property type="entry name" value="Ribonuclease H-like superfamily/Ribonuclease H"/>
    <property type="match status" value="1"/>
</dbReference>
<comment type="pathway">
    <text evidence="4">Protein modification; protein ubiquitination.</text>
</comment>
<dbReference type="SUPFAM" id="SSF57850">
    <property type="entry name" value="RING/U-box"/>
    <property type="match status" value="2"/>
</dbReference>
<evidence type="ECO:0000313" key="16">
    <source>
        <dbReference type="EMBL" id="KAG2261018.1"/>
    </source>
</evidence>
<reference evidence="16 17" key="1">
    <citation type="submission" date="2020-02" db="EMBL/GenBank/DDBJ databases">
        <authorList>
            <person name="Ma Q."/>
            <person name="Huang Y."/>
            <person name="Song X."/>
            <person name="Pei D."/>
        </authorList>
    </citation>
    <scope>NUCLEOTIDE SEQUENCE [LARGE SCALE GENOMIC DNA]</scope>
    <source>
        <strain evidence="16">Sxm20200214</strain>
        <tissue evidence="16">Leaf</tissue>
    </source>
</reference>
<evidence type="ECO:0000256" key="4">
    <source>
        <dbReference type="ARBA" id="ARBA00004906"/>
    </source>
</evidence>
<feature type="domain" description="RING-type" evidence="15">
    <location>
        <begin position="229"/>
        <end position="453"/>
    </location>
</feature>
<dbReference type="GO" id="GO:0003676">
    <property type="term" value="F:nucleic acid binding"/>
    <property type="evidence" value="ECO:0007669"/>
    <property type="project" value="InterPro"/>
</dbReference>
<dbReference type="InterPro" id="IPR031127">
    <property type="entry name" value="E3_UB_ligase_RBR"/>
</dbReference>
<dbReference type="InterPro" id="IPR044066">
    <property type="entry name" value="TRIAD_supradom"/>
</dbReference>
<evidence type="ECO:0000256" key="13">
    <source>
        <dbReference type="PROSITE-ProRule" id="PRU00175"/>
    </source>
</evidence>
<name>A0A8X7Q316_BRACI</name>
<evidence type="ECO:0000256" key="9">
    <source>
        <dbReference type="ARBA" id="ARBA00022737"/>
    </source>
</evidence>
<evidence type="ECO:0000259" key="14">
    <source>
        <dbReference type="PROSITE" id="PS50089"/>
    </source>
</evidence>